<dbReference type="PROSITE" id="PS00936">
    <property type="entry name" value="RIBOSOMAL_L35"/>
    <property type="match status" value="1"/>
</dbReference>
<dbReference type="InterPro" id="IPR037229">
    <property type="entry name" value="Ribosomal_bL35_sf"/>
</dbReference>
<keyword evidence="2 5" id="KW-0689">Ribosomal protein</keyword>
<evidence type="ECO:0000256" key="6">
    <source>
        <dbReference type="SAM" id="MobiDB-lite"/>
    </source>
</evidence>
<proteinExistence type="inferred from homology"/>
<evidence type="ECO:0000313" key="7">
    <source>
        <dbReference type="EMBL" id="PIU33043.1"/>
    </source>
</evidence>
<accession>A0A2M6YPJ7</accession>
<sequence>MKKKKLKTRKSLVKRFRITKKGKVLFRGSHVRHLRRKKQKKQLRAQKVPQKLHGRMQKKIKKLAGK</sequence>
<organism evidence="7 8">
    <name type="scientific">Candidatus Shapirobacteria bacterium CG07_land_8_20_14_0_80_39_12</name>
    <dbReference type="NCBI Taxonomy" id="1974480"/>
    <lineage>
        <taxon>Bacteria</taxon>
        <taxon>Candidatus Shapironibacteriota</taxon>
    </lineage>
</organism>
<dbReference type="Gene3D" id="4.10.410.60">
    <property type="match status" value="1"/>
</dbReference>
<dbReference type="SUPFAM" id="SSF143034">
    <property type="entry name" value="L35p-like"/>
    <property type="match status" value="1"/>
</dbReference>
<evidence type="ECO:0000256" key="5">
    <source>
        <dbReference type="RuleBase" id="RU000568"/>
    </source>
</evidence>
<dbReference type="PRINTS" id="PR00064">
    <property type="entry name" value="RIBOSOMALL35"/>
</dbReference>
<evidence type="ECO:0000256" key="4">
    <source>
        <dbReference type="ARBA" id="ARBA00035486"/>
    </source>
</evidence>
<comment type="similarity">
    <text evidence="1 5">Belongs to the bacterial ribosomal protein bL35 family.</text>
</comment>
<dbReference type="Proteomes" id="UP000229559">
    <property type="component" value="Unassembled WGS sequence"/>
</dbReference>
<feature type="region of interest" description="Disordered" evidence="6">
    <location>
        <begin position="31"/>
        <end position="66"/>
    </location>
</feature>
<name>A0A2M6YPJ7_9BACT</name>
<evidence type="ECO:0000256" key="1">
    <source>
        <dbReference type="ARBA" id="ARBA00006598"/>
    </source>
</evidence>
<reference evidence="8" key="1">
    <citation type="submission" date="2017-09" db="EMBL/GenBank/DDBJ databases">
        <title>Depth-based differentiation of microbial function through sediment-hosted aquifers and enrichment of novel symbionts in the deep terrestrial subsurface.</title>
        <authorList>
            <person name="Probst A.J."/>
            <person name="Ladd B."/>
            <person name="Jarett J.K."/>
            <person name="Geller-Mcgrath D.E."/>
            <person name="Sieber C.M.K."/>
            <person name="Emerson J.B."/>
            <person name="Anantharaman K."/>
            <person name="Thomas B.C."/>
            <person name="Malmstrom R."/>
            <person name="Stieglmeier M."/>
            <person name="Klingl A."/>
            <person name="Woyke T."/>
            <person name="Ryan C.M."/>
            <person name="Banfield J.F."/>
        </authorList>
    </citation>
    <scope>NUCLEOTIDE SEQUENCE [LARGE SCALE GENOMIC DNA]</scope>
</reference>
<dbReference type="GO" id="GO:0006412">
    <property type="term" value="P:translation"/>
    <property type="evidence" value="ECO:0007669"/>
    <property type="project" value="InterPro"/>
</dbReference>
<evidence type="ECO:0000256" key="3">
    <source>
        <dbReference type="ARBA" id="ARBA00023274"/>
    </source>
</evidence>
<dbReference type="AlphaFoldDB" id="A0A2M6YPJ7"/>
<dbReference type="GO" id="GO:0003735">
    <property type="term" value="F:structural constituent of ribosome"/>
    <property type="evidence" value="ECO:0007669"/>
    <property type="project" value="InterPro"/>
</dbReference>
<keyword evidence="3 5" id="KW-0687">Ribonucleoprotein</keyword>
<dbReference type="InterPro" id="IPR018265">
    <property type="entry name" value="Ribosomal_bL35_CS"/>
</dbReference>
<dbReference type="EMBL" id="PEXA01000060">
    <property type="protein sequence ID" value="PIU33043.1"/>
    <property type="molecule type" value="Genomic_DNA"/>
</dbReference>
<dbReference type="GO" id="GO:1990904">
    <property type="term" value="C:ribonucleoprotein complex"/>
    <property type="evidence" value="ECO:0007669"/>
    <property type="project" value="UniProtKB-KW"/>
</dbReference>
<dbReference type="GO" id="GO:0005840">
    <property type="term" value="C:ribosome"/>
    <property type="evidence" value="ECO:0007669"/>
    <property type="project" value="UniProtKB-KW"/>
</dbReference>
<comment type="caution">
    <text evidence="7">The sequence shown here is derived from an EMBL/GenBank/DDBJ whole genome shotgun (WGS) entry which is preliminary data.</text>
</comment>
<dbReference type="InterPro" id="IPR001706">
    <property type="entry name" value="Ribosomal_bL35"/>
</dbReference>
<protein>
    <recommendedName>
        <fullName evidence="4 5">50S ribosomal protein L35</fullName>
    </recommendedName>
</protein>
<gene>
    <name evidence="7" type="ORF">COT04_02195</name>
</gene>
<dbReference type="Pfam" id="PF01632">
    <property type="entry name" value="Ribosomal_L35p"/>
    <property type="match status" value="1"/>
</dbReference>
<dbReference type="InterPro" id="IPR021137">
    <property type="entry name" value="Ribosomal_bL35-like"/>
</dbReference>
<evidence type="ECO:0000313" key="8">
    <source>
        <dbReference type="Proteomes" id="UP000229559"/>
    </source>
</evidence>
<evidence type="ECO:0000256" key="2">
    <source>
        <dbReference type="ARBA" id="ARBA00022980"/>
    </source>
</evidence>